<dbReference type="Proteomes" id="UP000324897">
    <property type="component" value="Chromosome 4"/>
</dbReference>
<feature type="domain" description="PPIase cyclophilin-type" evidence="3">
    <location>
        <begin position="357"/>
        <end position="504"/>
    </location>
</feature>
<dbReference type="PANTHER" id="PTHR47318">
    <property type="entry name" value="PEPTIDYL-PROLYL CIS-TRANS ISOMERASE CYP37, CHLOROPLASTIC"/>
    <property type="match status" value="1"/>
</dbReference>
<dbReference type="InterPro" id="IPR023222">
    <property type="entry name" value="PsbQ-like_dom_sf"/>
</dbReference>
<dbReference type="InterPro" id="IPR048563">
    <property type="entry name" value="CYP38_PsbQ-like"/>
</dbReference>
<protein>
    <recommendedName>
        <fullName evidence="3">PPIase cyclophilin-type domain-containing protein</fullName>
    </recommendedName>
</protein>
<dbReference type="Gramene" id="TVU38403">
    <property type="protein sequence ID" value="TVU38403"/>
    <property type="gene ID" value="EJB05_11771"/>
</dbReference>
<evidence type="ECO:0000313" key="5">
    <source>
        <dbReference type="EMBL" id="TVU38403.1"/>
    </source>
</evidence>
<evidence type="ECO:0000259" key="3">
    <source>
        <dbReference type="PROSITE" id="PS50072"/>
    </source>
</evidence>
<dbReference type="Pfam" id="PF21329">
    <property type="entry name" value="CYP38_PsbQ-like"/>
    <property type="match status" value="1"/>
</dbReference>
<evidence type="ECO:0000256" key="1">
    <source>
        <dbReference type="ARBA" id="ARBA00023078"/>
    </source>
</evidence>
<comment type="caution">
    <text evidence="5">The sequence shown here is derived from an EMBL/GenBank/DDBJ whole genome shotgun (WGS) entry which is preliminary data.</text>
</comment>
<dbReference type="EMBL" id="RWGY01000007">
    <property type="protein sequence ID" value="TVU38403.1"/>
    <property type="molecule type" value="Genomic_DNA"/>
</dbReference>
<dbReference type="AlphaFoldDB" id="A0A5J9VQF6"/>
<evidence type="ECO:0000256" key="2">
    <source>
        <dbReference type="SAM" id="MobiDB-lite"/>
    </source>
</evidence>
<dbReference type="Gramene" id="TVU38391">
    <property type="protein sequence ID" value="TVU38391"/>
    <property type="gene ID" value="EJB05_11758"/>
</dbReference>
<sequence length="533" mass="57462">MSACTRPNRSSETVRNRIAAYWLGIDGAPGHDVGNGNDGRRAPRSLPPGPSPPPLRLPSASNLRYAMASRAAAMALVGARPTLHEADVTKCRARRRTQLGLHRRGGACVLIARATNRQSQHPSCAAEEGVVRWLRSAAAALAIAAQISVSLPADAVLYSPDTSLPRTGELALRRAIPANPNMKAIQESLEDISYLLRIPQRKPYGTMEGDVKKAMKVNLLHSLRAYQTPVAMVQIATDNKEAILGSIPAEHKEEGAKLYTALLEEKGGFPSLLQYIKDNNPDKLSIALASSLDTVAELELLQAPGLSFLLPRQYLDYPRKTFKQLDINRLTGRGVVEFTLEKGDGSTFFPAGGGEPKSVATIQVVVDGYSAPLTAGNFAKMVLDGAYDGVTLKCASQSIIADNETGKQGYTVPLEVKPAGQFEPLYRTPLSIQDGELPVLPMSVYGAVAMSHSVDSDEYSSPTQFFFYLYDKRNSGLGGISFDEGQFSVFGYTTEGRDVLSQIKTGDKIRSAKLVQGRERLVLPPPPASPGES</sequence>
<feature type="non-terminal residue" evidence="5">
    <location>
        <position position="1"/>
    </location>
</feature>
<dbReference type="OrthoDB" id="1735926at2759"/>
<evidence type="ECO:0000313" key="4">
    <source>
        <dbReference type="EMBL" id="TVU38391.1"/>
    </source>
</evidence>
<name>A0A5J9VQF6_9POAL</name>
<dbReference type="InterPro" id="IPR044259">
    <property type="entry name" value="CYP37-like"/>
</dbReference>
<dbReference type="PANTHER" id="PTHR47318:SF1">
    <property type="entry name" value="PEPTIDYL-PROLYL CIS-TRANS ISOMERASE CYP37, CHLOROPLASTIC"/>
    <property type="match status" value="1"/>
</dbReference>
<proteinExistence type="predicted"/>
<dbReference type="InterPro" id="IPR029000">
    <property type="entry name" value="Cyclophilin-like_dom_sf"/>
</dbReference>
<dbReference type="Gene3D" id="2.40.100.10">
    <property type="entry name" value="Cyclophilin-like"/>
    <property type="match status" value="1"/>
</dbReference>
<accession>A0A5J9VQF6</accession>
<dbReference type="EMBL" id="RWGY01000007">
    <property type="protein sequence ID" value="TVU38391.1"/>
    <property type="molecule type" value="Genomic_DNA"/>
</dbReference>
<dbReference type="Pfam" id="PF00160">
    <property type="entry name" value="Pro_isomerase"/>
    <property type="match status" value="1"/>
</dbReference>
<organism evidence="5 6">
    <name type="scientific">Eragrostis curvula</name>
    <name type="common">weeping love grass</name>
    <dbReference type="NCBI Taxonomy" id="38414"/>
    <lineage>
        <taxon>Eukaryota</taxon>
        <taxon>Viridiplantae</taxon>
        <taxon>Streptophyta</taxon>
        <taxon>Embryophyta</taxon>
        <taxon>Tracheophyta</taxon>
        <taxon>Spermatophyta</taxon>
        <taxon>Magnoliopsida</taxon>
        <taxon>Liliopsida</taxon>
        <taxon>Poales</taxon>
        <taxon>Poaceae</taxon>
        <taxon>PACMAD clade</taxon>
        <taxon>Chloridoideae</taxon>
        <taxon>Eragrostideae</taxon>
        <taxon>Eragrostidinae</taxon>
        <taxon>Eragrostis</taxon>
    </lineage>
</organism>
<feature type="compositionally biased region" description="Pro residues" evidence="2">
    <location>
        <begin position="45"/>
        <end position="56"/>
    </location>
</feature>
<dbReference type="Gene3D" id="1.20.120.290">
    <property type="entry name" value="Oxygen-evolving enhancer protein 3 (PsbQ), four-helix up-down bundle"/>
    <property type="match status" value="1"/>
</dbReference>
<gene>
    <name evidence="4" type="ORF">EJB05_11758</name>
    <name evidence="5" type="ORF">EJB05_11771</name>
</gene>
<dbReference type="GO" id="GO:0003755">
    <property type="term" value="F:peptidyl-prolyl cis-trans isomerase activity"/>
    <property type="evidence" value="ECO:0007669"/>
    <property type="project" value="InterPro"/>
</dbReference>
<keyword evidence="6" id="KW-1185">Reference proteome</keyword>
<keyword evidence="1" id="KW-0793">Thylakoid</keyword>
<dbReference type="PROSITE" id="PS50072">
    <property type="entry name" value="CSA_PPIASE_2"/>
    <property type="match status" value="1"/>
</dbReference>
<dbReference type="InterPro" id="IPR002130">
    <property type="entry name" value="Cyclophilin-type_PPIase_dom"/>
</dbReference>
<dbReference type="SUPFAM" id="SSF50891">
    <property type="entry name" value="Cyclophilin-like"/>
    <property type="match status" value="1"/>
</dbReference>
<evidence type="ECO:0000313" key="6">
    <source>
        <dbReference type="Proteomes" id="UP000324897"/>
    </source>
</evidence>
<feature type="region of interest" description="Disordered" evidence="2">
    <location>
        <begin position="29"/>
        <end position="56"/>
    </location>
</feature>
<reference evidence="5 6" key="1">
    <citation type="journal article" date="2019" name="Sci. Rep.">
        <title>A high-quality genome of Eragrostis curvula grass provides insights into Poaceae evolution and supports new strategies to enhance forage quality.</title>
        <authorList>
            <person name="Carballo J."/>
            <person name="Santos B.A.C.M."/>
            <person name="Zappacosta D."/>
            <person name="Garbus I."/>
            <person name="Selva J.P."/>
            <person name="Gallo C.A."/>
            <person name="Diaz A."/>
            <person name="Albertini E."/>
            <person name="Caccamo M."/>
            <person name="Echenique V."/>
        </authorList>
    </citation>
    <scope>NUCLEOTIDE SEQUENCE [LARGE SCALE GENOMIC DNA]</scope>
    <source>
        <strain evidence="6">cv. Victoria</strain>
        <tissue evidence="5">Leaf</tissue>
    </source>
</reference>